<evidence type="ECO:0000256" key="1">
    <source>
        <dbReference type="SAM" id="Phobius"/>
    </source>
</evidence>
<evidence type="ECO:0000313" key="3">
    <source>
        <dbReference type="Proteomes" id="UP000289340"/>
    </source>
</evidence>
<reference evidence="2 3" key="1">
    <citation type="submission" date="2018-09" db="EMBL/GenBank/DDBJ databases">
        <title>A high-quality reference genome of wild soybean provides a powerful tool to mine soybean genomes.</title>
        <authorList>
            <person name="Xie M."/>
            <person name="Chung C.Y.L."/>
            <person name="Li M.-W."/>
            <person name="Wong F.-L."/>
            <person name="Chan T.-F."/>
            <person name="Lam H.-M."/>
        </authorList>
    </citation>
    <scope>NUCLEOTIDE SEQUENCE [LARGE SCALE GENOMIC DNA]</scope>
    <source>
        <strain evidence="3">cv. W05</strain>
        <tissue evidence="2">Hypocotyl of etiolated seedlings</tissue>
    </source>
</reference>
<keyword evidence="1" id="KW-0472">Membrane</keyword>
<protein>
    <submittedName>
        <fullName evidence="2">Uncharacterized protein</fullName>
    </submittedName>
</protein>
<dbReference type="EMBL" id="QZWG01000014">
    <property type="protein sequence ID" value="RZB68517.1"/>
    <property type="molecule type" value="Genomic_DNA"/>
</dbReference>
<evidence type="ECO:0000313" key="2">
    <source>
        <dbReference type="EMBL" id="RZB68517.1"/>
    </source>
</evidence>
<name>A0A445H4K6_GLYSO</name>
<feature type="transmembrane region" description="Helical" evidence="1">
    <location>
        <begin position="28"/>
        <end position="50"/>
    </location>
</feature>
<dbReference type="AlphaFoldDB" id="A0A445H4K6"/>
<organism evidence="2 3">
    <name type="scientific">Glycine soja</name>
    <name type="common">Wild soybean</name>
    <dbReference type="NCBI Taxonomy" id="3848"/>
    <lineage>
        <taxon>Eukaryota</taxon>
        <taxon>Viridiplantae</taxon>
        <taxon>Streptophyta</taxon>
        <taxon>Embryophyta</taxon>
        <taxon>Tracheophyta</taxon>
        <taxon>Spermatophyta</taxon>
        <taxon>Magnoliopsida</taxon>
        <taxon>eudicotyledons</taxon>
        <taxon>Gunneridae</taxon>
        <taxon>Pentapetalae</taxon>
        <taxon>rosids</taxon>
        <taxon>fabids</taxon>
        <taxon>Fabales</taxon>
        <taxon>Fabaceae</taxon>
        <taxon>Papilionoideae</taxon>
        <taxon>50 kb inversion clade</taxon>
        <taxon>NPAAA clade</taxon>
        <taxon>indigoferoid/millettioid clade</taxon>
        <taxon>Phaseoleae</taxon>
        <taxon>Glycine</taxon>
        <taxon>Glycine subgen. Soja</taxon>
    </lineage>
</organism>
<gene>
    <name evidence="2" type="ORF">D0Y65_038339</name>
</gene>
<keyword evidence="3" id="KW-1185">Reference proteome</keyword>
<proteinExistence type="predicted"/>
<keyword evidence="1" id="KW-0812">Transmembrane</keyword>
<accession>A0A445H4K6</accession>
<dbReference type="Proteomes" id="UP000289340">
    <property type="component" value="Chromosome 14"/>
</dbReference>
<keyword evidence="1" id="KW-1133">Transmembrane helix</keyword>
<sequence length="299" mass="33803">MNVMTSMDSQEISATNGNFDFLVGYSKFLMVDTAAFFFLTSIVSIYLGGLMPQWWKLIRKFLFKVEKDAVYGFRFNDSFKVKRICEDDAIIHEFKNDSVPVTPEKRQNAIENVSNVFEHVIDMPDDAGCDDASFSSLETLLHYKKRLRLKKINIENSILSEDEKVVEIAYFKAQHGSTSLITQWVYFTSVSNKVGGCSTNNIPSRGTRSSCNTSFLRFSYSTSVLFIASPKSLYNIYLWNRAGHNNDKKFCDYYNNEVPMTVSYHVKSNLESIGEGIVGNSTSSFPLSASQAHSVSVEP</sequence>
<comment type="caution">
    <text evidence="2">The sequence shown here is derived from an EMBL/GenBank/DDBJ whole genome shotgun (WGS) entry which is preliminary data.</text>
</comment>